<evidence type="ECO:0000313" key="3">
    <source>
        <dbReference type="Proteomes" id="UP001597340"/>
    </source>
</evidence>
<keyword evidence="1" id="KW-1133">Transmembrane helix</keyword>
<dbReference type="RefSeq" id="WP_229526334.1">
    <property type="nucleotide sequence ID" value="NZ_JAFFQR010000112.1"/>
</dbReference>
<evidence type="ECO:0000313" key="2">
    <source>
        <dbReference type="EMBL" id="MFD1460358.1"/>
    </source>
</evidence>
<reference evidence="3" key="1">
    <citation type="journal article" date="2019" name="Int. J. Syst. Evol. Microbiol.">
        <title>The Global Catalogue of Microorganisms (GCM) 10K type strain sequencing project: providing services to taxonomists for standard genome sequencing and annotation.</title>
        <authorList>
            <consortium name="The Broad Institute Genomics Platform"/>
            <consortium name="The Broad Institute Genome Sequencing Center for Infectious Disease"/>
            <person name="Wu L."/>
            <person name="Ma J."/>
        </authorList>
    </citation>
    <scope>NUCLEOTIDE SEQUENCE [LARGE SCALE GENOMIC DNA]</scope>
    <source>
        <strain evidence="3">CCM 9147</strain>
    </source>
</reference>
<accession>A0ABW4D8S9</accession>
<feature type="transmembrane region" description="Helical" evidence="1">
    <location>
        <begin position="20"/>
        <end position="39"/>
    </location>
</feature>
<sequence>MIDYLMKKNTGKLVRIQYDISIRFSILASAILKGCLMHFQQFNGNFPALGQVIEHERS</sequence>
<keyword evidence="3" id="KW-1185">Reference proteome</keyword>
<proteinExistence type="predicted"/>
<dbReference type="EMBL" id="JBHTNZ010000002">
    <property type="protein sequence ID" value="MFD1460358.1"/>
    <property type="molecule type" value="Genomic_DNA"/>
</dbReference>
<gene>
    <name evidence="2" type="ORF">ACFQ5D_02610</name>
</gene>
<evidence type="ECO:0000256" key="1">
    <source>
        <dbReference type="SAM" id="Phobius"/>
    </source>
</evidence>
<keyword evidence="1" id="KW-0472">Membrane</keyword>
<keyword evidence="1" id="KW-0812">Transmembrane</keyword>
<comment type="caution">
    <text evidence="2">The sequence shown here is derived from an EMBL/GenBank/DDBJ whole genome shotgun (WGS) entry which is preliminary data.</text>
</comment>
<protein>
    <submittedName>
        <fullName evidence="2">Uncharacterized protein</fullName>
    </submittedName>
</protein>
<organism evidence="2 3">
    <name type="scientific">Paenibacillus farraposensis</name>
    <dbReference type="NCBI Taxonomy" id="2807095"/>
    <lineage>
        <taxon>Bacteria</taxon>
        <taxon>Bacillati</taxon>
        <taxon>Bacillota</taxon>
        <taxon>Bacilli</taxon>
        <taxon>Bacillales</taxon>
        <taxon>Paenibacillaceae</taxon>
        <taxon>Paenibacillus</taxon>
    </lineage>
</organism>
<name>A0ABW4D8S9_9BACL</name>
<dbReference type="Proteomes" id="UP001597340">
    <property type="component" value="Unassembled WGS sequence"/>
</dbReference>